<dbReference type="PANTHER" id="PTHR47197">
    <property type="entry name" value="PROTEIN NIRF"/>
    <property type="match status" value="1"/>
</dbReference>
<name>A0A0U1PYM4_9BURK</name>
<keyword evidence="3" id="KW-1185">Reference proteome</keyword>
<dbReference type="EMBL" id="LBNQ01000030">
    <property type="protein sequence ID" value="KKW67567.1"/>
    <property type="molecule type" value="Genomic_DNA"/>
</dbReference>
<dbReference type="OrthoDB" id="7258407at2"/>
<evidence type="ECO:0000313" key="3">
    <source>
        <dbReference type="Proteomes" id="UP000050580"/>
    </source>
</evidence>
<dbReference type="PANTHER" id="PTHR47197:SF3">
    <property type="entry name" value="DIHYDRO-HEME D1 DEHYDROGENASE"/>
    <property type="match status" value="1"/>
</dbReference>
<proteinExistence type="predicted"/>
<gene>
    <name evidence="2" type="ORF">AAV94_09755</name>
</gene>
<protein>
    <recommendedName>
        <fullName evidence="4">YncE family protein</fullName>
    </recommendedName>
</protein>
<dbReference type="InterPro" id="IPR051200">
    <property type="entry name" value="Host-pathogen_enzymatic-act"/>
</dbReference>
<accession>A0A0U1PYM4</accession>
<dbReference type="Gene3D" id="2.130.10.10">
    <property type="entry name" value="YVTN repeat-like/Quinoprotein amine dehydrogenase"/>
    <property type="match status" value="1"/>
</dbReference>
<organism evidence="2 3">
    <name type="scientific">Lampropedia cohaerens</name>
    <dbReference type="NCBI Taxonomy" id="1610491"/>
    <lineage>
        <taxon>Bacteria</taxon>
        <taxon>Pseudomonadati</taxon>
        <taxon>Pseudomonadota</taxon>
        <taxon>Betaproteobacteria</taxon>
        <taxon>Burkholderiales</taxon>
        <taxon>Comamonadaceae</taxon>
        <taxon>Lampropedia</taxon>
    </lineage>
</organism>
<dbReference type="SUPFAM" id="SSF50974">
    <property type="entry name" value="Nitrous oxide reductase, N-terminal domain"/>
    <property type="match status" value="1"/>
</dbReference>
<dbReference type="PROSITE" id="PS51257">
    <property type="entry name" value="PROKAR_LIPOPROTEIN"/>
    <property type="match status" value="1"/>
</dbReference>
<comment type="caution">
    <text evidence="2">The sequence shown here is derived from an EMBL/GenBank/DDBJ whole genome shotgun (WGS) entry which is preliminary data.</text>
</comment>
<dbReference type="RefSeq" id="WP_046742147.1">
    <property type="nucleotide sequence ID" value="NZ_LBNQ01000030.1"/>
</dbReference>
<dbReference type="Proteomes" id="UP000050580">
    <property type="component" value="Unassembled WGS sequence"/>
</dbReference>
<evidence type="ECO:0000256" key="1">
    <source>
        <dbReference type="SAM" id="SignalP"/>
    </source>
</evidence>
<sequence>MQIRLLSLIVAATAVLVVGCSTPSANSAGTSPAAASAASVQPVAAAPQVSRAAIAPALYELAYSARQHALFAVSAGGFGEDAPASKLLKLEPDTLAVVAEVPLEPSGFGIALDDAANRIYVGQGLDARIAVFDSTTLEPVGSVQLIAHKTKGADGRERFAHHFRQLVLDPANKRLYAPGLSTEGSALYVVDTQALRVEKVVPGFGQVATGIALDPARQRLFVSNLRSGLFEVDTRTLEIRNAYEVAADQLLNLWFDAQSGRLFATDQGLEAINARRQKVDPTFVPHPGNRVVVFDPDSGRITAGIPTDEGPIALRLDAPRHRLFVTNRGGASVTVFDTQTLERLHTIALPDHPNSLAYDDVNQVLYVSVKNGREADREAPESIARIAF</sequence>
<reference evidence="2 3" key="1">
    <citation type="submission" date="2015-05" db="EMBL/GenBank/DDBJ databases">
        <title>Draft genome sequence of Lampropedia sp. CT6, isolated from the microbial mat of a hot water spring, located at Manikaran, India.</title>
        <authorList>
            <person name="Tripathi C."/>
            <person name="Rani P."/>
            <person name="Mahato N.K."/>
            <person name="Lal R."/>
        </authorList>
    </citation>
    <scope>NUCLEOTIDE SEQUENCE [LARGE SCALE GENOMIC DNA]</scope>
    <source>
        <strain evidence="2 3">CT6</strain>
    </source>
</reference>
<dbReference type="InterPro" id="IPR011045">
    <property type="entry name" value="N2O_reductase_N"/>
</dbReference>
<feature type="chain" id="PRO_5006713026" description="YncE family protein" evidence="1">
    <location>
        <begin position="28"/>
        <end position="388"/>
    </location>
</feature>
<feature type="signal peptide" evidence="1">
    <location>
        <begin position="1"/>
        <end position="27"/>
    </location>
</feature>
<evidence type="ECO:0008006" key="4">
    <source>
        <dbReference type="Google" id="ProtNLM"/>
    </source>
</evidence>
<evidence type="ECO:0000313" key="2">
    <source>
        <dbReference type="EMBL" id="KKW67567.1"/>
    </source>
</evidence>
<dbReference type="InterPro" id="IPR015943">
    <property type="entry name" value="WD40/YVTN_repeat-like_dom_sf"/>
</dbReference>
<keyword evidence="1" id="KW-0732">Signal</keyword>
<dbReference type="AlphaFoldDB" id="A0A0U1PYM4"/>
<dbReference type="STRING" id="1610491.AAV94_09755"/>